<feature type="domain" description="General stress protein 17M-like" evidence="2">
    <location>
        <begin position="122"/>
        <end position="192"/>
    </location>
</feature>
<dbReference type="InterPro" id="IPR025889">
    <property type="entry name" value="GSP17M-like_dom"/>
</dbReference>
<keyword evidence="4" id="KW-1185">Reference proteome</keyword>
<dbReference type="HOGENOM" id="CLU_1037952_0_0_11"/>
<evidence type="ECO:0000259" key="2">
    <source>
        <dbReference type="Pfam" id="PF11181"/>
    </source>
</evidence>
<gene>
    <name evidence="3" type="ORF">SSOG_08466</name>
</gene>
<evidence type="ECO:0000313" key="3">
    <source>
        <dbReference type="EMBL" id="EFL28752.1"/>
    </source>
</evidence>
<dbReference type="EMBL" id="GG657754">
    <property type="protein sequence ID" value="EFL28752.1"/>
    <property type="molecule type" value="Genomic_DNA"/>
</dbReference>
<name>D9W7H2_9ACTN</name>
<dbReference type="Proteomes" id="UP000003963">
    <property type="component" value="Unassembled WGS sequence"/>
</dbReference>
<dbReference type="AlphaFoldDB" id="D9W7H2"/>
<evidence type="ECO:0000313" key="4">
    <source>
        <dbReference type="Proteomes" id="UP000003963"/>
    </source>
</evidence>
<protein>
    <submittedName>
        <fullName evidence="3">Putative membrane protein</fullName>
    </submittedName>
</protein>
<organism evidence="3 4">
    <name type="scientific">Streptomyces himastatinicus ATCC 53653</name>
    <dbReference type="NCBI Taxonomy" id="457427"/>
    <lineage>
        <taxon>Bacteria</taxon>
        <taxon>Bacillati</taxon>
        <taxon>Actinomycetota</taxon>
        <taxon>Actinomycetes</taxon>
        <taxon>Kitasatosporales</taxon>
        <taxon>Streptomycetaceae</taxon>
        <taxon>Streptomyces</taxon>
        <taxon>Streptomyces violaceusniger group</taxon>
    </lineage>
</organism>
<sequence>MEPGHQMVERQPQQLRVADTSARGFEQPQPGPLRLPRRGALLRRGMVLCRCMALCRVPIVYTHAITCALRGGRTGPALGGVSLSSKNMSVFSSVSPSMALSMRRGGSSAMTQQLPSAVVDRPVVGSYATYAAAQRAVDFLSDNKFPVEHTAIIGSDLRMVETVLGRLTRGRAALAGLGTGAWFGLLIGLLLSVFAQGSHSVLVLILSGILYGAVFGAIAGFVGHAMTGGHRDFSSRSQIVAARYDVVADTEVAEEAKNMLVKLDWREG</sequence>
<dbReference type="Pfam" id="PF11181">
    <property type="entry name" value="YflT"/>
    <property type="match status" value="1"/>
</dbReference>
<reference evidence="3 4" key="1">
    <citation type="submission" date="2009-02" db="EMBL/GenBank/DDBJ databases">
        <title>Annotation of Streptomyces hygroscopicus strain ATCC 53653.</title>
        <authorList>
            <consortium name="The Broad Institute Genome Sequencing Platform"/>
            <consortium name="Broad Institute Microbial Sequencing Center"/>
            <person name="Fischbach M."/>
            <person name="Godfrey P."/>
            <person name="Ward D."/>
            <person name="Young S."/>
            <person name="Zeng Q."/>
            <person name="Koehrsen M."/>
            <person name="Alvarado L."/>
            <person name="Berlin A.M."/>
            <person name="Bochicchio J."/>
            <person name="Borenstein D."/>
            <person name="Chapman S.B."/>
            <person name="Chen Z."/>
            <person name="Engels R."/>
            <person name="Freedman E."/>
            <person name="Gellesch M."/>
            <person name="Goldberg J."/>
            <person name="Griggs A."/>
            <person name="Gujja S."/>
            <person name="Heilman E.R."/>
            <person name="Heiman D.I."/>
            <person name="Hepburn T.A."/>
            <person name="Howarth C."/>
            <person name="Jen D."/>
            <person name="Larson L."/>
            <person name="Lewis B."/>
            <person name="Mehta T."/>
            <person name="Park D."/>
            <person name="Pearson M."/>
            <person name="Richards J."/>
            <person name="Roberts A."/>
            <person name="Saif S."/>
            <person name="Shea T.D."/>
            <person name="Shenoy N."/>
            <person name="Sisk P."/>
            <person name="Stolte C."/>
            <person name="Sykes S.N."/>
            <person name="Thomson T."/>
            <person name="Walk T."/>
            <person name="White J."/>
            <person name="Yandava C."/>
            <person name="Straight P."/>
            <person name="Clardy J."/>
            <person name="Hung D."/>
            <person name="Kolter R."/>
            <person name="Mekalanos J."/>
            <person name="Walker S."/>
            <person name="Walsh C.T."/>
            <person name="Wieland-Brown L.C."/>
            <person name="Haas B."/>
            <person name="Nusbaum C."/>
            <person name="Birren B."/>
        </authorList>
    </citation>
    <scope>NUCLEOTIDE SEQUENCE [LARGE SCALE GENOMIC DNA]</scope>
    <source>
        <strain evidence="3 4">ATCC 53653</strain>
    </source>
</reference>
<dbReference type="STRING" id="457427.SSOG_08466"/>
<keyword evidence="1" id="KW-0472">Membrane</keyword>
<proteinExistence type="predicted"/>
<feature type="transmembrane region" description="Helical" evidence="1">
    <location>
        <begin position="172"/>
        <end position="195"/>
    </location>
</feature>
<feature type="transmembrane region" description="Helical" evidence="1">
    <location>
        <begin position="201"/>
        <end position="226"/>
    </location>
</feature>
<keyword evidence="1" id="KW-0812">Transmembrane</keyword>
<accession>D9W7H2</accession>
<evidence type="ECO:0000256" key="1">
    <source>
        <dbReference type="SAM" id="Phobius"/>
    </source>
</evidence>
<keyword evidence="1" id="KW-1133">Transmembrane helix</keyword>